<sequence>MNNSSKYYSYQSGDIPNHSVDVDQGTTSQSFGEDNIQKGNYNNDLESSFAIGSSNDNIETAVSRYATNVPIRLDFEAALAYLFGCVSGINNYNQSHTSLPCNHSEIRYNPTVPLSIIPRIF</sequence>
<evidence type="ECO:0000313" key="3">
    <source>
        <dbReference type="Proteomes" id="UP000245591"/>
    </source>
</evidence>
<dbReference type="Proteomes" id="UP000245591">
    <property type="component" value="Unassembled WGS sequence"/>
</dbReference>
<dbReference type="AlphaFoldDB" id="A0A2U1J2J0"/>
<accession>A0A2U1J2J0</accession>
<protein>
    <submittedName>
        <fullName evidence="2">Uncharacterized protein</fullName>
    </submittedName>
</protein>
<feature type="compositionally biased region" description="Polar residues" evidence="1">
    <location>
        <begin position="24"/>
        <end position="39"/>
    </location>
</feature>
<reference evidence="2 3" key="1">
    <citation type="journal article" date="2018" name="MBio">
        <title>Comparative Genomics Reveals the Core Gene Toolbox for the Fungus-Insect Symbiosis.</title>
        <authorList>
            <person name="Wang Y."/>
            <person name="Stata M."/>
            <person name="Wang W."/>
            <person name="Stajich J.E."/>
            <person name="White M.M."/>
            <person name="Moncalvo J.M."/>
        </authorList>
    </citation>
    <scope>NUCLEOTIDE SEQUENCE [LARGE SCALE GENOMIC DNA]</scope>
    <source>
        <strain evidence="2 3">AUS-126-30</strain>
    </source>
</reference>
<gene>
    <name evidence="2" type="ORF">BB558_004774</name>
</gene>
<evidence type="ECO:0000256" key="1">
    <source>
        <dbReference type="SAM" id="MobiDB-lite"/>
    </source>
</evidence>
<name>A0A2U1J2J0_SMIAN</name>
<keyword evidence="3" id="KW-1185">Reference proteome</keyword>
<proteinExistence type="predicted"/>
<feature type="compositionally biased region" description="Polar residues" evidence="1">
    <location>
        <begin position="1"/>
        <end position="14"/>
    </location>
</feature>
<organism evidence="2 3">
    <name type="scientific">Smittium angustum</name>
    <dbReference type="NCBI Taxonomy" id="133377"/>
    <lineage>
        <taxon>Eukaryota</taxon>
        <taxon>Fungi</taxon>
        <taxon>Fungi incertae sedis</taxon>
        <taxon>Zoopagomycota</taxon>
        <taxon>Kickxellomycotina</taxon>
        <taxon>Harpellomycetes</taxon>
        <taxon>Harpellales</taxon>
        <taxon>Legeriomycetaceae</taxon>
        <taxon>Smittium</taxon>
    </lineage>
</organism>
<comment type="caution">
    <text evidence="2">The sequence shown here is derived from an EMBL/GenBank/DDBJ whole genome shotgun (WGS) entry which is preliminary data.</text>
</comment>
<feature type="region of interest" description="Disordered" evidence="1">
    <location>
        <begin position="1"/>
        <end position="39"/>
    </location>
</feature>
<dbReference type="EMBL" id="MBFU01000457">
    <property type="protein sequence ID" value="PVZ99212.1"/>
    <property type="molecule type" value="Genomic_DNA"/>
</dbReference>
<evidence type="ECO:0000313" key="2">
    <source>
        <dbReference type="EMBL" id="PVZ99212.1"/>
    </source>
</evidence>